<evidence type="ECO:0000256" key="7">
    <source>
        <dbReference type="ARBA" id="ARBA00022741"/>
    </source>
</evidence>
<evidence type="ECO:0000256" key="9">
    <source>
        <dbReference type="ARBA" id="ARBA00023212"/>
    </source>
</evidence>
<dbReference type="PRINTS" id="PR01163">
    <property type="entry name" value="BETATUBULIN"/>
</dbReference>
<dbReference type="AlphaFoldDB" id="A0A6J2F9V8"/>
<evidence type="ECO:0000256" key="8">
    <source>
        <dbReference type="ARBA" id="ARBA00023134"/>
    </source>
</evidence>
<dbReference type="PRINTS" id="PR01161">
    <property type="entry name" value="TUBULIN"/>
</dbReference>
<sequence length="254" mass="27940">MREIVHLQIGQCGNQIGAKFWEVIGEEHGIDSAGGYCGDCALQLERISVYYNEAHGKKYVPRALLVDLEPGTMDSIRSSKLGALFHPDSFIYGNSGAGNNWAKGHYTEGAELAESVLDAVRSEVDEQMLGVQTRHSSCFVEWIPNNVKVAVCDIPPPGLSMAATFIGNSTAVQELFGRVAEHFSTMFRRRAFVHWYTSEGMDVGEFAEAESNIRDLVSEYQQLQDARAVQEDGEVVGEAEMEPEDGPHEPRGAV</sequence>
<keyword evidence="9" id="KW-0206">Cytoskeleton</keyword>
<dbReference type="GO" id="GO:0003924">
    <property type="term" value="F:GTPase activity"/>
    <property type="evidence" value="ECO:0007669"/>
    <property type="project" value="InterPro"/>
</dbReference>
<dbReference type="PANTHER" id="PTHR36527">
    <property type="entry name" value="OS01G0282866 PROTEIN"/>
    <property type="match status" value="1"/>
</dbReference>
<organism evidence="12 13">
    <name type="scientific">Zalophus californianus</name>
    <name type="common">California sealion</name>
    <dbReference type="NCBI Taxonomy" id="9704"/>
    <lineage>
        <taxon>Eukaryota</taxon>
        <taxon>Metazoa</taxon>
        <taxon>Chordata</taxon>
        <taxon>Craniata</taxon>
        <taxon>Vertebrata</taxon>
        <taxon>Euteleostomi</taxon>
        <taxon>Mammalia</taxon>
        <taxon>Eutheria</taxon>
        <taxon>Laurasiatheria</taxon>
        <taxon>Carnivora</taxon>
        <taxon>Caniformia</taxon>
        <taxon>Pinnipedia</taxon>
        <taxon>Otariidae</taxon>
        <taxon>Zalophus</taxon>
    </lineage>
</organism>
<dbReference type="PANTHER" id="PTHR36527:SF3">
    <property type="entry name" value="OS01G0282866 PROTEIN"/>
    <property type="match status" value="1"/>
</dbReference>
<feature type="compositionally biased region" description="Acidic residues" evidence="10">
    <location>
        <begin position="231"/>
        <end position="244"/>
    </location>
</feature>
<comment type="cofactor">
    <cofactor evidence="1">
        <name>Mg(2+)</name>
        <dbReference type="ChEBI" id="CHEBI:18420"/>
    </cofactor>
</comment>
<dbReference type="PROSITE" id="PS00228">
    <property type="entry name" value="TUBULIN_B_AUTOREG"/>
    <property type="match status" value="1"/>
</dbReference>
<evidence type="ECO:0000256" key="4">
    <source>
        <dbReference type="ARBA" id="ARBA00022490"/>
    </source>
</evidence>
<dbReference type="GO" id="GO:0005200">
    <property type="term" value="F:structural constituent of cytoskeleton"/>
    <property type="evidence" value="ECO:0007669"/>
    <property type="project" value="InterPro"/>
</dbReference>
<dbReference type="SUPFAM" id="SSF55307">
    <property type="entry name" value="Tubulin C-terminal domain-like"/>
    <property type="match status" value="1"/>
</dbReference>
<dbReference type="SUPFAM" id="SSF52490">
    <property type="entry name" value="Tubulin nucleotide-binding domain-like"/>
    <property type="match status" value="1"/>
</dbReference>
<comment type="similarity">
    <text evidence="3">Belongs to the tubulin family.</text>
</comment>
<protein>
    <submittedName>
        <fullName evidence="13">Tubulin beta-1 chain isoform X3</fullName>
    </submittedName>
</protein>
<dbReference type="InterPro" id="IPR036525">
    <property type="entry name" value="Tubulin/FtsZ_GTPase_sf"/>
</dbReference>
<comment type="subcellular location">
    <subcellularLocation>
        <location evidence="2">Cytoplasm</location>
        <location evidence="2">Cytoskeleton</location>
    </subcellularLocation>
</comment>
<dbReference type="RefSeq" id="XP_027478150.1">
    <property type="nucleotide sequence ID" value="XM_027622349.1"/>
</dbReference>
<evidence type="ECO:0000256" key="3">
    <source>
        <dbReference type="ARBA" id="ARBA00009636"/>
    </source>
</evidence>
<dbReference type="InterPro" id="IPR023123">
    <property type="entry name" value="Tubulin_C"/>
</dbReference>
<accession>A0A6J2F9V8</accession>
<evidence type="ECO:0000256" key="1">
    <source>
        <dbReference type="ARBA" id="ARBA00001946"/>
    </source>
</evidence>
<gene>
    <name evidence="13" type="primary">TUBB1</name>
</gene>
<dbReference type="Gene3D" id="3.40.50.1440">
    <property type="entry name" value="Tubulin/FtsZ, GTPase domain"/>
    <property type="match status" value="1"/>
</dbReference>
<dbReference type="GO" id="GO:0005525">
    <property type="term" value="F:GTP binding"/>
    <property type="evidence" value="ECO:0007669"/>
    <property type="project" value="UniProtKB-KW"/>
</dbReference>
<name>A0A6J2F9V8_ZALCA</name>
<feature type="compositionally biased region" description="Basic and acidic residues" evidence="10">
    <location>
        <begin position="245"/>
        <end position="254"/>
    </location>
</feature>
<dbReference type="GeneID" id="113937669"/>
<keyword evidence="5" id="KW-1017">Isopeptide bond</keyword>
<dbReference type="InterPro" id="IPR000217">
    <property type="entry name" value="Tubulin"/>
</dbReference>
<reference evidence="13" key="1">
    <citation type="submission" date="2025-08" db="UniProtKB">
        <authorList>
            <consortium name="RefSeq"/>
        </authorList>
    </citation>
    <scope>IDENTIFICATION</scope>
    <source>
        <tissue evidence="13">Blood</tissue>
    </source>
</reference>
<keyword evidence="8" id="KW-0342">GTP-binding</keyword>
<dbReference type="InterPro" id="IPR002453">
    <property type="entry name" value="Beta_tubulin"/>
</dbReference>
<dbReference type="GO" id="GO:0005874">
    <property type="term" value="C:microtubule"/>
    <property type="evidence" value="ECO:0007669"/>
    <property type="project" value="UniProtKB-KW"/>
</dbReference>
<dbReference type="SMART" id="SM00864">
    <property type="entry name" value="Tubulin"/>
    <property type="match status" value="1"/>
</dbReference>
<proteinExistence type="inferred from homology"/>
<feature type="region of interest" description="Disordered" evidence="10">
    <location>
        <begin position="228"/>
        <end position="254"/>
    </location>
</feature>
<dbReference type="FunFam" id="1.10.287.600:FF:000008">
    <property type="entry name" value="Tubulin beta chain"/>
    <property type="match status" value="1"/>
</dbReference>
<dbReference type="InterPro" id="IPR008280">
    <property type="entry name" value="Tub_FtsZ_C"/>
</dbReference>
<dbReference type="InterPro" id="IPR003008">
    <property type="entry name" value="Tubulin_FtsZ_GTPase"/>
</dbReference>
<keyword evidence="4" id="KW-0963">Cytoplasm</keyword>
<keyword evidence="6" id="KW-0493">Microtubule</keyword>
<evidence type="ECO:0000256" key="2">
    <source>
        <dbReference type="ARBA" id="ARBA00004245"/>
    </source>
</evidence>
<dbReference type="FunFam" id="3.40.50.1440:FF:000031">
    <property type="entry name" value="tubulin beta-4A chain isoform X5"/>
    <property type="match status" value="1"/>
</dbReference>
<dbReference type="Pfam" id="PF00091">
    <property type="entry name" value="Tubulin"/>
    <property type="match status" value="1"/>
</dbReference>
<evidence type="ECO:0000259" key="11">
    <source>
        <dbReference type="SMART" id="SM00864"/>
    </source>
</evidence>
<evidence type="ECO:0000256" key="10">
    <source>
        <dbReference type="SAM" id="MobiDB-lite"/>
    </source>
</evidence>
<dbReference type="Gene3D" id="1.10.287.600">
    <property type="entry name" value="Helix hairpin bin"/>
    <property type="match status" value="1"/>
</dbReference>
<dbReference type="Proteomes" id="UP000515165">
    <property type="component" value="Chromosome 8"/>
</dbReference>
<keyword evidence="12" id="KW-1185">Reference proteome</keyword>
<feature type="domain" description="Tubulin/FtsZ GTPase" evidence="11">
    <location>
        <begin position="47"/>
        <end position="191"/>
    </location>
</feature>
<evidence type="ECO:0000313" key="12">
    <source>
        <dbReference type="Proteomes" id="UP000515165"/>
    </source>
</evidence>
<keyword evidence="7" id="KW-0547">Nucleotide-binding</keyword>
<dbReference type="GO" id="GO:0007017">
    <property type="term" value="P:microtubule-based process"/>
    <property type="evidence" value="ECO:0007669"/>
    <property type="project" value="InterPro"/>
</dbReference>
<evidence type="ECO:0000313" key="13">
    <source>
        <dbReference type="RefSeq" id="XP_027478150.1"/>
    </source>
</evidence>
<evidence type="ECO:0000256" key="6">
    <source>
        <dbReference type="ARBA" id="ARBA00022701"/>
    </source>
</evidence>
<dbReference type="InterPro" id="IPR013838">
    <property type="entry name" value="Beta-tubulin_BS"/>
</dbReference>
<dbReference type="CTD" id="81027"/>
<evidence type="ECO:0000256" key="5">
    <source>
        <dbReference type="ARBA" id="ARBA00022499"/>
    </source>
</evidence>